<protein>
    <recommendedName>
        <fullName evidence="3">DUF4283 domain-containing protein</fullName>
    </recommendedName>
</protein>
<evidence type="ECO:0000313" key="2">
    <source>
        <dbReference type="Proteomes" id="UP001457282"/>
    </source>
</evidence>
<dbReference type="AlphaFoldDB" id="A0AAW1VMD5"/>
<evidence type="ECO:0000313" key="1">
    <source>
        <dbReference type="EMBL" id="KAK9903180.1"/>
    </source>
</evidence>
<gene>
    <name evidence="1" type="ORF">M0R45_001191</name>
</gene>
<organism evidence="1 2">
    <name type="scientific">Rubus argutus</name>
    <name type="common">Southern blackberry</name>
    <dbReference type="NCBI Taxonomy" id="59490"/>
    <lineage>
        <taxon>Eukaryota</taxon>
        <taxon>Viridiplantae</taxon>
        <taxon>Streptophyta</taxon>
        <taxon>Embryophyta</taxon>
        <taxon>Tracheophyta</taxon>
        <taxon>Spermatophyta</taxon>
        <taxon>Magnoliopsida</taxon>
        <taxon>eudicotyledons</taxon>
        <taxon>Gunneridae</taxon>
        <taxon>Pentapetalae</taxon>
        <taxon>rosids</taxon>
        <taxon>fabids</taxon>
        <taxon>Rosales</taxon>
        <taxon>Rosaceae</taxon>
        <taxon>Rosoideae</taxon>
        <taxon>Rosoideae incertae sedis</taxon>
        <taxon>Rubus</taxon>
    </lineage>
</organism>
<dbReference type="EMBL" id="JBEDUW010000232">
    <property type="protein sequence ID" value="KAK9903180.1"/>
    <property type="molecule type" value="Genomic_DNA"/>
</dbReference>
<sequence>MTVKAFSKESLLGTMRSLWNPRKGGIERPRILACALEGSDRFLFCFTCENDRRRVLTGCPWHFDKALLALSATDGRMDPGEVSLNVQFFWIRVRGLPPLLLEDSVGELISNIVWLYVRTDALVSGGGLGSYLRIRVGINIDKPLRRLATVRPPDQTVAWTLEVEYEKLPHFCYYYGLLSHTGSHCALRLSGAITEVQYDDLIRVEKKEFLLRE</sequence>
<proteinExistence type="predicted"/>
<comment type="caution">
    <text evidence="1">The sequence shown here is derived from an EMBL/GenBank/DDBJ whole genome shotgun (WGS) entry which is preliminary data.</text>
</comment>
<name>A0AAW1VMD5_RUBAR</name>
<keyword evidence="2" id="KW-1185">Reference proteome</keyword>
<dbReference type="PANTHER" id="PTHR31286:SF178">
    <property type="entry name" value="DUF4283 DOMAIN-CONTAINING PROTEIN"/>
    <property type="match status" value="1"/>
</dbReference>
<evidence type="ECO:0008006" key="3">
    <source>
        <dbReference type="Google" id="ProtNLM"/>
    </source>
</evidence>
<accession>A0AAW1VMD5</accession>
<dbReference type="InterPro" id="IPR040256">
    <property type="entry name" value="At4g02000-like"/>
</dbReference>
<reference evidence="1 2" key="1">
    <citation type="journal article" date="2023" name="G3 (Bethesda)">
        <title>A chromosome-length genome assembly and annotation of blackberry (Rubus argutus, cv. 'Hillquist').</title>
        <authorList>
            <person name="Bruna T."/>
            <person name="Aryal R."/>
            <person name="Dudchenko O."/>
            <person name="Sargent D.J."/>
            <person name="Mead D."/>
            <person name="Buti M."/>
            <person name="Cavallini A."/>
            <person name="Hytonen T."/>
            <person name="Andres J."/>
            <person name="Pham M."/>
            <person name="Weisz D."/>
            <person name="Mascagni F."/>
            <person name="Usai G."/>
            <person name="Natali L."/>
            <person name="Bassil N."/>
            <person name="Fernandez G.E."/>
            <person name="Lomsadze A."/>
            <person name="Armour M."/>
            <person name="Olukolu B."/>
            <person name="Poorten T."/>
            <person name="Britton C."/>
            <person name="Davik J."/>
            <person name="Ashrafi H."/>
            <person name="Aiden E.L."/>
            <person name="Borodovsky M."/>
            <person name="Worthington M."/>
        </authorList>
    </citation>
    <scope>NUCLEOTIDE SEQUENCE [LARGE SCALE GENOMIC DNA]</scope>
    <source>
        <strain evidence="1">PI 553951</strain>
    </source>
</reference>
<dbReference type="Proteomes" id="UP001457282">
    <property type="component" value="Unassembled WGS sequence"/>
</dbReference>
<dbReference type="PANTHER" id="PTHR31286">
    <property type="entry name" value="GLYCINE-RICH CELL WALL STRUCTURAL PROTEIN 1.8-LIKE"/>
    <property type="match status" value="1"/>
</dbReference>